<comment type="catalytic activity">
    <reaction evidence="7 8">
        <text>shikimate + NADP(+) = 3-dehydroshikimate + NADPH + H(+)</text>
        <dbReference type="Rhea" id="RHEA:17737"/>
        <dbReference type="ChEBI" id="CHEBI:15378"/>
        <dbReference type="ChEBI" id="CHEBI:16630"/>
        <dbReference type="ChEBI" id="CHEBI:36208"/>
        <dbReference type="ChEBI" id="CHEBI:57783"/>
        <dbReference type="ChEBI" id="CHEBI:58349"/>
        <dbReference type="EC" id="1.1.1.25"/>
    </reaction>
</comment>
<feature type="binding site" evidence="8">
    <location>
        <begin position="14"/>
        <end position="16"/>
    </location>
    <ligand>
        <name>shikimate</name>
        <dbReference type="ChEBI" id="CHEBI:36208"/>
    </ligand>
</feature>
<dbReference type="InterPro" id="IPR013708">
    <property type="entry name" value="Shikimate_DH-bd_N"/>
</dbReference>
<dbReference type="InterPro" id="IPR022893">
    <property type="entry name" value="Shikimate_DH_fam"/>
</dbReference>
<feature type="binding site" evidence="8">
    <location>
        <position position="244"/>
    </location>
    <ligand>
        <name>shikimate</name>
        <dbReference type="ChEBI" id="CHEBI:36208"/>
    </ligand>
</feature>
<dbReference type="AlphaFoldDB" id="A0A2D0J4T7"/>
<name>A0A2D0J4T7_XENBU</name>
<feature type="active site" description="Proton acceptor" evidence="8">
    <location>
        <position position="65"/>
    </location>
</feature>
<keyword evidence="6 8" id="KW-0057">Aromatic amino acid biosynthesis</keyword>
<organism evidence="12 13">
    <name type="scientific">Xenorhabdus budapestensis</name>
    <dbReference type="NCBI Taxonomy" id="290110"/>
    <lineage>
        <taxon>Bacteria</taxon>
        <taxon>Pseudomonadati</taxon>
        <taxon>Pseudomonadota</taxon>
        <taxon>Gammaproteobacteria</taxon>
        <taxon>Enterobacterales</taxon>
        <taxon>Morganellaceae</taxon>
        <taxon>Xenorhabdus</taxon>
    </lineage>
</organism>
<evidence type="ECO:0000256" key="1">
    <source>
        <dbReference type="ARBA" id="ARBA00004871"/>
    </source>
</evidence>
<feature type="binding site" evidence="8">
    <location>
        <position position="237"/>
    </location>
    <ligand>
        <name>NADP(+)</name>
        <dbReference type="ChEBI" id="CHEBI:58349"/>
    </ligand>
</feature>
<dbReference type="FunFam" id="3.40.50.10860:FF:000006">
    <property type="entry name" value="Shikimate dehydrogenase (NADP(+))"/>
    <property type="match status" value="1"/>
</dbReference>
<dbReference type="GO" id="GO:0005829">
    <property type="term" value="C:cytosol"/>
    <property type="evidence" value="ECO:0007669"/>
    <property type="project" value="TreeGrafter"/>
</dbReference>
<feature type="binding site" evidence="8">
    <location>
        <position position="102"/>
    </location>
    <ligand>
        <name>shikimate</name>
        <dbReference type="ChEBI" id="CHEBI:36208"/>
    </ligand>
</feature>
<evidence type="ECO:0000256" key="3">
    <source>
        <dbReference type="ARBA" id="ARBA00022605"/>
    </source>
</evidence>
<dbReference type="GO" id="GO:0008652">
    <property type="term" value="P:amino acid biosynthetic process"/>
    <property type="evidence" value="ECO:0007669"/>
    <property type="project" value="UniProtKB-KW"/>
</dbReference>
<dbReference type="OrthoDB" id="9776868at2"/>
<dbReference type="PANTHER" id="PTHR21089:SF1">
    <property type="entry name" value="BIFUNCTIONAL 3-DEHYDROQUINATE DEHYDRATASE_SHIKIMATE DEHYDROGENASE, CHLOROPLASTIC"/>
    <property type="match status" value="1"/>
</dbReference>
<evidence type="ECO:0000313" key="13">
    <source>
        <dbReference type="Proteomes" id="UP000225833"/>
    </source>
</evidence>
<dbReference type="PANTHER" id="PTHR21089">
    <property type="entry name" value="SHIKIMATE DEHYDROGENASE"/>
    <property type="match status" value="1"/>
</dbReference>
<feature type="domain" description="Quinate/shikimate 5-dehydrogenase/glutamyl-tRNA reductase" evidence="9">
    <location>
        <begin position="118"/>
        <end position="190"/>
    </location>
</feature>
<dbReference type="EMBL" id="NIBS01000001">
    <property type="protein sequence ID" value="PHM29529.1"/>
    <property type="molecule type" value="Genomic_DNA"/>
</dbReference>
<dbReference type="Pfam" id="PF18317">
    <property type="entry name" value="SDH_C"/>
    <property type="match status" value="1"/>
</dbReference>
<accession>A0A2D0J4T7</accession>
<keyword evidence="5 8" id="KW-0560">Oxidoreductase</keyword>
<evidence type="ECO:0000256" key="4">
    <source>
        <dbReference type="ARBA" id="ARBA00022857"/>
    </source>
</evidence>
<dbReference type="UniPathway" id="UPA00053">
    <property type="reaction ID" value="UER00087"/>
</dbReference>
<dbReference type="InterPro" id="IPR046346">
    <property type="entry name" value="Aminoacid_DH-like_N_sf"/>
</dbReference>
<dbReference type="Pfam" id="PF08501">
    <property type="entry name" value="Shikimate_dh_N"/>
    <property type="match status" value="1"/>
</dbReference>
<feature type="binding site" evidence="8">
    <location>
        <position position="61"/>
    </location>
    <ligand>
        <name>shikimate</name>
        <dbReference type="ChEBI" id="CHEBI:36208"/>
    </ligand>
</feature>
<feature type="binding site" evidence="8">
    <location>
        <position position="86"/>
    </location>
    <ligand>
        <name>shikimate</name>
        <dbReference type="ChEBI" id="CHEBI:36208"/>
    </ligand>
</feature>
<dbReference type="GO" id="GO:0009423">
    <property type="term" value="P:chorismate biosynthetic process"/>
    <property type="evidence" value="ECO:0007669"/>
    <property type="project" value="UniProtKB-UniRule"/>
</dbReference>
<comment type="subunit">
    <text evidence="8">Homodimer.</text>
</comment>
<dbReference type="HAMAP" id="MF_00222">
    <property type="entry name" value="Shikimate_DH_AroE"/>
    <property type="match status" value="1"/>
</dbReference>
<sequence length="279" mass="30539">MDKFAVFGNPIAHSKSPDIHRLFAEQTGIEHQYGRVLAPIEHFEQSLEQFFVRGGLGANITVPFKERAYEYAHKLTKRAKLSGAVNTLKMIEDNQVFGDNTDGVGLLADLQRLNFISQGQHILIIGAGGAAKGVISPLLESGCKITITNRTFARAQAIADKFFVLGHIQAVDIKSLLSPDFDLIINATASGLSGSIPEISPLIFHDDSACYDMYYQQGLTSFLDFAQRNNVSRLADGLGMLVGQAAHAFALWYGVLPEIESVLTILRKELQHESGYSIS</sequence>
<dbReference type="NCBIfam" id="TIGR00507">
    <property type="entry name" value="aroE"/>
    <property type="match status" value="1"/>
</dbReference>
<dbReference type="GO" id="GO:0009073">
    <property type="term" value="P:aromatic amino acid family biosynthetic process"/>
    <property type="evidence" value="ECO:0007669"/>
    <property type="project" value="UniProtKB-KW"/>
</dbReference>
<reference evidence="12 13" key="1">
    <citation type="journal article" date="2017" name="Nat. Microbiol.">
        <title>Natural product diversity associated with the nematode symbionts Photorhabdus and Xenorhabdus.</title>
        <authorList>
            <person name="Tobias N.J."/>
            <person name="Wolff H."/>
            <person name="Djahanschiri B."/>
            <person name="Grundmann F."/>
            <person name="Kronenwerth M."/>
            <person name="Shi Y.M."/>
            <person name="Simonyi S."/>
            <person name="Grun P."/>
            <person name="Shapiro-Ilan D."/>
            <person name="Pidot S.J."/>
            <person name="Stinear T.P."/>
            <person name="Ebersberger I."/>
            <person name="Bode H.B."/>
        </authorList>
    </citation>
    <scope>NUCLEOTIDE SEQUENCE [LARGE SCALE GENOMIC DNA]</scope>
    <source>
        <strain evidence="12 13">DSM 16342</strain>
    </source>
</reference>
<feature type="binding site" evidence="8">
    <location>
        <begin position="149"/>
        <end position="154"/>
    </location>
    <ligand>
        <name>NADP(+)</name>
        <dbReference type="ChEBI" id="CHEBI:58349"/>
    </ligand>
</feature>
<evidence type="ECO:0000313" key="12">
    <source>
        <dbReference type="EMBL" id="PHM29529.1"/>
    </source>
</evidence>
<dbReference type="SUPFAM" id="SSF53223">
    <property type="entry name" value="Aminoacid dehydrogenase-like, N-terminal domain"/>
    <property type="match status" value="1"/>
</dbReference>
<feature type="domain" description="SDH C-terminal" evidence="11">
    <location>
        <begin position="237"/>
        <end position="263"/>
    </location>
</feature>
<evidence type="ECO:0000259" key="11">
    <source>
        <dbReference type="Pfam" id="PF18317"/>
    </source>
</evidence>
<keyword evidence="3 8" id="KW-0028">Amino-acid biosynthesis</keyword>
<dbReference type="GO" id="GO:0019632">
    <property type="term" value="P:shikimate metabolic process"/>
    <property type="evidence" value="ECO:0007669"/>
    <property type="project" value="InterPro"/>
</dbReference>
<comment type="pathway">
    <text evidence="1 8">Metabolic intermediate biosynthesis; chorismate biosynthesis; chorismate from D-erythrose 4-phosphate and phosphoenolpyruvate: step 4/7.</text>
</comment>
<comment type="similarity">
    <text evidence="8">Belongs to the shikimate dehydrogenase family.</text>
</comment>
<dbReference type="InterPro" id="IPR036291">
    <property type="entry name" value="NAD(P)-bd_dom_sf"/>
</dbReference>
<dbReference type="InterPro" id="IPR006151">
    <property type="entry name" value="Shikm_DH/Glu-tRNA_Rdtase"/>
</dbReference>
<dbReference type="Proteomes" id="UP000225833">
    <property type="component" value="Unassembled WGS sequence"/>
</dbReference>
<dbReference type="EC" id="1.1.1.25" evidence="2 8"/>
<dbReference type="Gene3D" id="3.40.50.10860">
    <property type="entry name" value="Leucine Dehydrogenase, chain A, domain 1"/>
    <property type="match status" value="1"/>
</dbReference>
<keyword evidence="4 8" id="KW-0521">NADP</keyword>
<gene>
    <name evidence="8" type="primary">aroE</name>
    <name evidence="12" type="ORF">Xbud_00045</name>
</gene>
<dbReference type="SUPFAM" id="SSF51735">
    <property type="entry name" value="NAD(P)-binding Rossmann-fold domains"/>
    <property type="match status" value="1"/>
</dbReference>
<dbReference type="GO" id="GO:0050661">
    <property type="term" value="F:NADP binding"/>
    <property type="evidence" value="ECO:0007669"/>
    <property type="project" value="InterPro"/>
</dbReference>
<evidence type="ECO:0000256" key="8">
    <source>
        <dbReference type="HAMAP-Rule" id="MF_00222"/>
    </source>
</evidence>
<feature type="domain" description="Shikimate dehydrogenase substrate binding N-terminal" evidence="10">
    <location>
        <begin position="6"/>
        <end position="88"/>
    </location>
</feature>
<evidence type="ECO:0000256" key="7">
    <source>
        <dbReference type="ARBA" id="ARBA00049442"/>
    </source>
</evidence>
<evidence type="ECO:0000256" key="6">
    <source>
        <dbReference type="ARBA" id="ARBA00023141"/>
    </source>
</evidence>
<evidence type="ECO:0000256" key="5">
    <source>
        <dbReference type="ARBA" id="ARBA00023002"/>
    </source>
</evidence>
<evidence type="ECO:0000256" key="2">
    <source>
        <dbReference type="ARBA" id="ARBA00012962"/>
    </source>
</evidence>
<evidence type="ECO:0000259" key="9">
    <source>
        <dbReference type="Pfam" id="PF01488"/>
    </source>
</evidence>
<feature type="binding site" evidence="8">
    <location>
        <begin position="126"/>
        <end position="130"/>
    </location>
    <ligand>
        <name>NADP(+)</name>
        <dbReference type="ChEBI" id="CHEBI:58349"/>
    </ligand>
</feature>
<comment type="caution">
    <text evidence="8">Lacks conserved residue(s) required for the propagation of feature annotation.</text>
</comment>
<dbReference type="GO" id="GO:0004764">
    <property type="term" value="F:shikimate 3-dehydrogenase (NADP+) activity"/>
    <property type="evidence" value="ECO:0007669"/>
    <property type="project" value="UniProtKB-UniRule"/>
</dbReference>
<dbReference type="InterPro" id="IPR011342">
    <property type="entry name" value="Shikimate_DH"/>
</dbReference>
<comment type="function">
    <text evidence="8">Involved in the biosynthesis of the chorismate, which leads to the biosynthesis of aromatic amino acids. Catalyzes the reversible NADPH linked reduction of 3-dehydroshikimate (DHSA) to yield shikimate (SA).</text>
</comment>
<dbReference type="RefSeq" id="WP_099134184.1">
    <property type="nucleotide sequence ID" value="NZ_CAWNNJ010000001.1"/>
</dbReference>
<dbReference type="CDD" id="cd01065">
    <property type="entry name" value="NAD_bind_Shikimate_DH"/>
    <property type="match status" value="1"/>
</dbReference>
<dbReference type="InterPro" id="IPR041121">
    <property type="entry name" value="SDH_C"/>
</dbReference>
<feature type="binding site" evidence="8">
    <location>
        <position position="215"/>
    </location>
    <ligand>
        <name>shikimate</name>
        <dbReference type="ChEBI" id="CHEBI:36208"/>
    </ligand>
</feature>
<dbReference type="Pfam" id="PF01488">
    <property type="entry name" value="Shikimate_DH"/>
    <property type="match status" value="1"/>
</dbReference>
<dbReference type="FunFam" id="3.40.50.720:FF:000104">
    <property type="entry name" value="Shikimate dehydrogenase (NADP(+))"/>
    <property type="match status" value="1"/>
</dbReference>
<evidence type="ECO:0000259" key="10">
    <source>
        <dbReference type="Pfam" id="PF08501"/>
    </source>
</evidence>
<dbReference type="Gene3D" id="3.40.50.720">
    <property type="entry name" value="NAD(P)-binding Rossmann-like Domain"/>
    <property type="match status" value="1"/>
</dbReference>
<proteinExistence type="inferred from homology"/>
<protein>
    <recommendedName>
        <fullName evidence="2 8">Shikimate dehydrogenase (NADP(+))</fullName>
        <shortName evidence="8">SDH</shortName>
        <ecNumber evidence="2 8">1.1.1.25</ecNumber>
    </recommendedName>
</protein>
<comment type="caution">
    <text evidence="12">The sequence shown here is derived from an EMBL/GenBank/DDBJ whole genome shotgun (WGS) entry which is preliminary data.</text>
</comment>
<dbReference type="NCBIfam" id="NF001310">
    <property type="entry name" value="PRK00258.1-2"/>
    <property type="match status" value="1"/>
</dbReference>
<feature type="binding site" evidence="8">
    <location>
        <position position="213"/>
    </location>
    <ligand>
        <name>NADP(+)</name>
        <dbReference type="ChEBI" id="CHEBI:58349"/>
    </ligand>
</feature>